<accession>A0A026W5X2</accession>
<dbReference type="EMBL" id="KK107422">
    <property type="protein sequence ID" value="EZA51011.1"/>
    <property type="molecule type" value="Genomic_DNA"/>
</dbReference>
<dbReference type="Proteomes" id="UP000053097">
    <property type="component" value="Unassembled WGS sequence"/>
</dbReference>
<reference evidence="1 2" key="1">
    <citation type="journal article" date="2014" name="Curr. Biol.">
        <title>The genome of the clonal raider ant Cerapachys biroi.</title>
        <authorList>
            <person name="Oxley P.R."/>
            <person name="Ji L."/>
            <person name="Fetter-Pruneda I."/>
            <person name="McKenzie S.K."/>
            <person name="Li C."/>
            <person name="Hu H."/>
            <person name="Zhang G."/>
            <person name="Kronauer D.J."/>
        </authorList>
    </citation>
    <scope>NUCLEOTIDE SEQUENCE [LARGE SCALE GENOMIC DNA]</scope>
</reference>
<proteinExistence type="predicted"/>
<evidence type="ECO:0000313" key="2">
    <source>
        <dbReference type="Proteomes" id="UP000053097"/>
    </source>
</evidence>
<organism evidence="1 2">
    <name type="scientific">Ooceraea biroi</name>
    <name type="common">Clonal raider ant</name>
    <name type="synonym">Cerapachys biroi</name>
    <dbReference type="NCBI Taxonomy" id="2015173"/>
    <lineage>
        <taxon>Eukaryota</taxon>
        <taxon>Metazoa</taxon>
        <taxon>Ecdysozoa</taxon>
        <taxon>Arthropoda</taxon>
        <taxon>Hexapoda</taxon>
        <taxon>Insecta</taxon>
        <taxon>Pterygota</taxon>
        <taxon>Neoptera</taxon>
        <taxon>Endopterygota</taxon>
        <taxon>Hymenoptera</taxon>
        <taxon>Apocrita</taxon>
        <taxon>Aculeata</taxon>
        <taxon>Formicoidea</taxon>
        <taxon>Formicidae</taxon>
        <taxon>Dorylinae</taxon>
        <taxon>Ooceraea</taxon>
    </lineage>
</organism>
<protein>
    <submittedName>
        <fullName evidence="1">Uncharacterized protein</fullName>
    </submittedName>
</protein>
<name>A0A026W5X2_OOCBI</name>
<keyword evidence="2" id="KW-1185">Reference proteome</keyword>
<dbReference type="OrthoDB" id="7554073at2759"/>
<evidence type="ECO:0000313" key="1">
    <source>
        <dbReference type="EMBL" id="EZA51011.1"/>
    </source>
</evidence>
<sequence>MIRVQNGLRSDSIEGRILHRSSDTKQRGSSIIAEVNSGTREKLLQLESLRIGWKICRVREYVSVLRCFKCCGYYYVAKFCTKDEVCRKCAEQHLTKTCSN</sequence>
<gene>
    <name evidence="1" type="ORF">X777_10516</name>
</gene>
<dbReference type="AlphaFoldDB" id="A0A026W5X2"/>